<evidence type="ECO:0000259" key="8">
    <source>
        <dbReference type="PROSITE" id="PS51057"/>
    </source>
</evidence>
<dbReference type="PANTHER" id="PTHR45931:SF3">
    <property type="entry name" value="RING ZINC FINGER-CONTAINING PROTEIN"/>
    <property type="match status" value="1"/>
</dbReference>
<dbReference type="PROSITE" id="PS51057">
    <property type="entry name" value="PAIRED_2"/>
    <property type="match status" value="1"/>
</dbReference>
<name>A0A814ZXX0_ADIRI</name>
<dbReference type="Gene3D" id="3.30.40.10">
    <property type="entry name" value="Zinc/RING finger domain, C3HC4 (zinc finger)"/>
    <property type="match status" value="1"/>
</dbReference>
<dbReference type="GO" id="GO:0006511">
    <property type="term" value="P:ubiquitin-dependent protein catabolic process"/>
    <property type="evidence" value="ECO:0007669"/>
    <property type="project" value="TreeGrafter"/>
</dbReference>
<evidence type="ECO:0000256" key="3">
    <source>
        <dbReference type="ARBA" id="ARBA00022771"/>
    </source>
</evidence>
<sequence>MMMTRKDNTVNNPLSQSLNYNTYSTFTHDYHHRHNPWEKPTYATFAYQPTPFTIGTLSSTGDPINKSSDSYSSSNLNQTTSSLYRRHTESALPTSTSIYATSTMNHLLSNPFHYSHTPANYHSPGLFLGWNNGPSLMRTQSASFRDYPQPTLFPPYNLSGSSISQSTTTTKSTERQPSIRPINALFNYDYSLFSNGIPSSHFPLPSLPPTTAPSKSKRSIPTIKRRPRITPQLRFEILKLKTNNPTMFVWEIQQALVQNGVCTSQTLPNAAAIQRILNESPTSSTSIKDAYESPSILPFSTTLDNLPKAEASSSVTICLSSSPSDTESTSECSICLDTYRSGQEVSILSCSHEYHSSCIQEWMIKNRSCPMCRKDIHNQPQFVTLLI</sequence>
<dbReference type="InterPro" id="IPR001841">
    <property type="entry name" value="Znf_RING"/>
</dbReference>
<dbReference type="InterPro" id="IPR001523">
    <property type="entry name" value="Paired_dom"/>
</dbReference>
<evidence type="ECO:0000313" key="12">
    <source>
        <dbReference type="Proteomes" id="UP000663852"/>
    </source>
</evidence>
<dbReference type="SUPFAM" id="SSF57850">
    <property type="entry name" value="RING/U-box"/>
    <property type="match status" value="1"/>
</dbReference>
<keyword evidence="11" id="KW-1185">Reference proteome</keyword>
<keyword evidence="3 5" id="KW-0863">Zinc-finger</keyword>
<dbReference type="GO" id="GO:0005634">
    <property type="term" value="C:nucleus"/>
    <property type="evidence" value="ECO:0007669"/>
    <property type="project" value="TreeGrafter"/>
</dbReference>
<dbReference type="GO" id="GO:0008270">
    <property type="term" value="F:zinc ion binding"/>
    <property type="evidence" value="ECO:0007669"/>
    <property type="project" value="UniProtKB-KW"/>
</dbReference>
<dbReference type="InterPro" id="IPR013083">
    <property type="entry name" value="Znf_RING/FYVE/PHD"/>
</dbReference>
<dbReference type="InterPro" id="IPR009057">
    <property type="entry name" value="Homeodomain-like_sf"/>
</dbReference>
<proteinExistence type="predicted"/>
<keyword evidence="1" id="KW-0479">Metal-binding</keyword>
<dbReference type="Proteomes" id="UP000663852">
    <property type="component" value="Unassembled WGS sequence"/>
</dbReference>
<evidence type="ECO:0000256" key="1">
    <source>
        <dbReference type="ARBA" id="ARBA00022723"/>
    </source>
</evidence>
<dbReference type="OrthoDB" id="9984778at2759"/>
<dbReference type="AlphaFoldDB" id="A0A814ZXX0"/>
<dbReference type="PANTHER" id="PTHR45931">
    <property type="entry name" value="SI:CH211-59O9.10"/>
    <property type="match status" value="1"/>
</dbReference>
<dbReference type="GO" id="GO:0061630">
    <property type="term" value="F:ubiquitin protein ligase activity"/>
    <property type="evidence" value="ECO:0007669"/>
    <property type="project" value="TreeGrafter"/>
</dbReference>
<dbReference type="InterPro" id="IPR051834">
    <property type="entry name" value="RING_finger_E3_ligase"/>
</dbReference>
<keyword evidence="4" id="KW-0862">Zinc</keyword>
<dbReference type="PROSITE" id="PS50089">
    <property type="entry name" value="ZF_RING_2"/>
    <property type="match status" value="1"/>
</dbReference>
<dbReference type="Pfam" id="PF00292">
    <property type="entry name" value="PAX"/>
    <property type="match status" value="1"/>
</dbReference>
<evidence type="ECO:0000259" key="7">
    <source>
        <dbReference type="PROSITE" id="PS50089"/>
    </source>
</evidence>
<feature type="compositionally biased region" description="Low complexity" evidence="6">
    <location>
        <begin position="159"/>
        <end position="171"/>
    </location>
</feature>
<keyword evidence="2" id="KW-0563">Paired box</keyword>
<evidence type="ECO:0000256" key="2">
    <source>
        <dbReference type="ARBA" id="ARBA00022724"/>
    </source>
</evidence>
<evidence type="ECO:0000256" key="6">
    <source>
        <dbReference type="SAM" id="MobiDB-lite"/>
    </source>
</evidence>
<comment type="caution">
    <text evidence="9">The sequence shown here is derived from an EMBL/GenBank/DDBJ whole genome shotgun (WGS) entry which is preliminary data.</text>
</comment>
<reference evidence="9" key="1">
    <citation type="submission" date="2021-02" db="EMBL/GenBank/DDBJ databases">
        <authorList>
            <person name="Nowell W R."/>
        </authorList>
    </citation>
    <scope>NUCLEOTIDE SEQUENCE</scope>
</reference>
<evidence type="ECO:0000256" key="4">
    <source>
        <dbReference type="ARBA" id="ARBA00022833"/>
    </source>
</evidence>
<evidence type="ECO:0000313" key="11">
    <source>
        <dbReference type="Proteomes" id="UP000663828"/>
    </source>
</evidence>
<dbReference type="EMBL" id="CAJNOR010006801">
    <property type="protein sequence ID" value="CAF1603861.1"/>
    <property type="molecule type" value="Genomic_DNA"/>
</dbReference>
<evidence type="ECO:0000313" key="10">
    <source>
        <dbReference type="EMBL" id="CAF1603861.1"/>
    </source>
</evidence>
<dbReference type="SMART" id="SM00184">
    <property type="entry name" value="RING"/>
    <property type="match status" value="1"/>
</dbReference>
<feature type="domain" description="RING-type" evidence="7">
    <location>
        <begin position="332"/>
        <end position="373"/>
    </location>
</feature>
<dbReference type="Proteomes" id="UP000663828">
    <property type="component" value="Unassembled WGS sequence"/>
</dbReference>
<dbReference type="Gene3D" id="1.10.10.10">
    <property type="entry name" value="Winged helix-like DNA-binding domain superfamily/Winged helix DNA-binding domain"/>
    <property type="match status" value="1"/>
</dbReference>
<evidence type="ECO:0000256" key="5">
    <source>
        <dbReference type="PROSITE-ProRule" id="PRU00175"/>
    </source>
</evidence>
<evidence type="ECO:0000313" key="9">
    <source>
        <dbReference type="EMBL" id="CAF1249947.1"/>
    </source>
</evidence>
<dbReference type="SUPFAM" id="SSF46689">
    <property type="entry name" value="Homeodomain-like"/>
    <property type="match status" value="1"/>
</dbReference>
<feature type="region of interest" description="Disordered" evidence="6">
    <location>
        <begin position="158"/>
        <end position="177"/>
    </location>
</feature>
<protein>
    <recommendedName>
        <fullName evidence="13">RING-type domain-containing protein</fullName>
    </recommendedName>
</protein>
<evidence type="ECO:0008006" key="13">
    <source>
        <dbReference type="Google" id="ProtNLM"/>
    </source>
</evidence>
<dbReference type="InterPro" id="IPR036388">
    <property type="entry name" value="WH-like_DNA-bd_sf"/>
</dbReference>
<dbReference type="GO" id="GO:0003677">
    <property type="term" value="F:DNA binding"/>
    <property type="evidence" value="ECO:0007669"/>
    <property type="project" value="InterPro"/>
</dbReference>
<dbReference type="GO" id="GO:0006355">
    <property type="term" value="P:regulation of DNA-templated transcription"/>
    <property type="evidence" value="ECO:0007669"/>
    <property type="project" value="InterPro"/>
</dbReference>
<gene>
    <name evidence="9" type="ORF">EDS130_LOCUS27919</name>
    <name evidence="10" type="ORF">XAT740_LOCUS48033</name>
</gene>
<feature type="domain" description="Paired" evidence="8">
    <location>
        <begin position="146"/>
        <end position="280"/>
    </location>
</feature>
<dbReference type="Pfam" id="PF13639">
    <property type="entry name" value="zf-RING_2"/>
    <property type="match status" value="1"/>
</dbReference>
<accession>A0A814ZXX0</accession>
<dbReference type="EMBL" id="CAJNOJ010000179">
    <property type="protein sequence ID" value="CAF1249947.1"/>
    <property type="molecule type" value="Genomic_DNA"/>
</dbReference>
<organism evidence="9 12">
    <name type="scientific">Adineta ricciae</name>
    <name type="common">Rotifer</name>
    <dbReference type="NCBI Taxonomy" id="249248"/>
    <lineage>
        <taxon>Eukaryota</taxon>
        <taxon>Metazoa</taxon>
        <taxon>Spiralia</taxon>
        <taxon>Gnathifera</taxon>
        <taxon>Rotifera</taxon>
        <taxon>Eurotatoria</taxon>
        <taxon>Bdelloidea</taxon>
        <taxon>Adinetida</taxon>
        <taxon>Adinetidae</taxon>
        <taxon>Adineta</taxon>
    </lineage>
</organism>
<dbReference type="CDD" id="cd16454">
    <property type="entry name" value="RING-H2_PA-TM-RING"/>
    <property type="match status" value="1"/>
</dbReference>